<dbReference type="InterPro" id="IPR000182">
    <property type="entry name" value="GNAT_dom"/>
</dbReference>
<proteinExistence type="predicted"/>
<evidence type="ECO:0000313" key="3">
    <source>
        <dbReference type="Proteomes" id="UP001302274"/>
    </source>
</evidence>
<dbReference type="GO" id="GO:0016746">
    <property type="term" value="F:acyltransferase activity"/>
    <property type="evidence" value="ECO:0007669"/>
    <property type="project" value="UniProtKB-KW"/>
</dbReference>
<dbReference type="Pfam" id="PF00583">
    <property type="entry name" value="Acetyltransf_1"/>
    <property type="match status" value="1"/>
</dbReference>
<evidence type="ECO:0000313" key="2">
    <source>
        <dbReference type="EMBL" id="MEA9355799.1"/>
    </source>
</evidence>
<dbReference type="PANTHER" id="PTHR43617">
    <property type="entry name" value="L-AMINO ACID N-ACETYLTRANSFERASE"/>
    <property type="match status" value="1"/>
</dbReference>
<comment type="caution">
    <text evidence="2">The sequence shown here is derived from an EMBL/GenBank/DDBJ whole genome shotgun (WGS) entry which is preliminary data.</text>
</comment>
<sequence length="159" mass="18505">MEILLSGTPMIKNNIQLTPVSPKDLGRTYDLFKEGLYDVSEKAFGWDETFQHERFNKAYRPEWFYWIENDSKQVGYVCFNVREKDLHVHVLIISKEFQSAGFGKDVMELLADIAKQSSVDVTLSTLKNNAGAVKFYQRLGYKIVGQDDYFYDLILKLRD</sequence>
<dbReference type="EMBL" id="JAYGJQ010000001">
    <property type="protein sequence ID" value="MEA9355799.1"/>
    <property type="molecule type" value="Genomic_DNA"/>
</dbReference>
<gene>
    <name evidence="2" type="ORF">SHI21_06290</name>
</gene>
<name>A0ABU5VTV2_9BACT</name>
<accession>A0ABU5VTV2</accession>
<keyword evidence="2" id="KW-0012">Acyltransferase</keyword>
<reference evidence="2 3" key="1">
    <citation type="submission" date="2023-11" db="EMBL/GenBank/DDBJ databases">
        <title>A Novel Polar Bacteriovorax (B. antarcticus) Isolated from the Biocrust in Antarctica.</title>
        <authorList>
            <person name="Mun W."/>
            <person name="Choi S.Y."/>
            <person name="Mitchell R.J."/>
        </authorList>
    </citation>
    <scope>NUCLEOTIDE SEQUENCE [LARGE SCALE GENOMIC DNA]</scope>
    <source>
        <strain evidence="2 3">PP10</strain>
    </source>
</reference>
<organism evidence="2 3">
    <name type="scientific">Bacteriovorax antarcticus</name>
    <dbReference type="NCBI Taxonomy" id="3088717"/>
    <lineage>
        <taxon>Bacteria</taxon>
        <taxon>Pseudomonadati</taxon>
        <taxon>Bdellovibrionota</taxon>
        <taxon>Bacteriovoracia</taxon>
        <taxon>Bacteriovoracales</taxon>
        <taxon>Bacteriovoracaceae</taxon>
        <taxon>Bacteriovorax</taxon>
    </lineage>
</organism>
<dbReference type="CDD" id="cd04301">
    <property type="entry name" value="NAT_SF"/>
    <property type="match status" value="1"/>
</dbReference>
<dbReference type="SUPFAM" id="SSF55729">
    <property type="entry name" value="Acyl-CoA N-acyltransferases (Nat)"/>
    <property type="match status" value="1"/>
</dbReference>
<dbReference type="Gene3D" id="3.40.630.30">
    <property type="match status" value="1"/>
</dbReference>
<dbReference type="RefSeq" id="WP_323575429.1">
    <property type="nucleotide sequence ID" value="NZ_JAYGJQ010000001.1"/>
</dbReference>
<dbReference type="Proteomes" id="UP001302274">
    <property type="component" value="Unassembled WGS sequence"/>
</dbReference>
<evidence type="ECO:0000259" key="1">
    <source>
        <dbReference type="PROSITE" id="PS51186"/>
    </source>
</evidence>
<protein>
    <submittedName>
        <fullName evidence="2">N-acetyltransferase</fullName>
        <ecNumber evidence="2">2.3.1.-</ecNumber>
    </submittedName>
</protein>
<dbReference type="EC" id="2.3.1.-" evidence="2"/>
<keyword evidence="2" id="KW-0808">Transferase</keyword>
<dbReference type="InterPro" id="IPR050276">
    <property type="entry name" value="MshD_Acetyltransferase"/>
</dbReference>
<keyword evidence="3" id="KW-1185">Reference proteome</keyword>
<feature type="domain" description="N-acetyltransferase" evidence="1">
    <location>
        <begin position="15"/>
        <end position="159"/>
    </location>
</feature>
<dbReference type="InterPro" id="IPR016181">
    <property type="entry name" value="Acyl_CoA_acyltransferase"/>
</dbReference>
<dbReference type="PROSITE" id="PS51186">
    <property type="entry name" value="GNAT"/>
    <property type="match status" value="1"/>
</dbReference>